<comment type="caution">
    <text evidence="1">The sequence shown here is derived from an EMBL/GenBank/DDBJ whole genome shotgun (WGS) entry which is preliminary data.</text>
</comment>
<evidence type="ECO:0000313" key="2">
    <source>
        <dbReference type="Proteomes" id="UP000708208"/>
    </source>
</evidence>
<dbReference type="Proteomes" id="UP000708208">
    <property type="component" value="Unassembled WGS sequence"/>
</dbReference>
<organism evidence="1 2">
    <name type="scientific">Allacma fusca</name>
    <dbReference type="NCBI Taxonomy" id="39272"/>
    <lineage>
        <taxon>Eukaryota</taxon>
        <taxon>Metazoa</taxon>
        <taxon>Ecdysozoa</taxon>
        <taxon>Arthropoda</taxon>
        <taxon>Hexapoda</taxon>
        <taxon>Collembola</taxon>
        <taxon>Symphypleona</taxon>
        <taxon>Sminthuridae</taxon>
        <taxon>Allacma</taxon>
    </lineage>
</organism>
<protein>
    <submittedName>
        <fullName evidence="1">Uncharacterized protein</fullName>
    </submittedName>
</protein>
<evidence type="ECO:0000313" key="1">
    <source>
        <dbReference type="EMBL" id="CAG7726064.1"/>
    </source>
</evidence>
<proteinExistence type="predicted"/>
<sequence>DLHHIPSLAIDHSGRLRRRYSFRLDGNRVHDIRQQGEPQSVEELLEQR</sequence>
<feature type="non-terminal residue" evidence="1">
    <location>
        <position position="1"/>
    </location>
</feature>
<reference evidence="1" key="1">
    <citation type="submission" date="2021-06" db="EMBL/GenBank/DDBJ databases">
        <authorList>
            <person name="Hodson N. C."/>
            <person name="Mongue J. A."/>
            <person name="Jaron S. K."/>
        </authorList>
    </citation>
    <scope>NUCLEOTIDE SEQUENCE</scope>
</reference>
<dbReference type="EMBL" id="CAJVCH010130181">
    <property type="protein sequence ID" value="CAG7726064.1"/>
    <property type="molecule type" value="Genomic_DNA"/>
</dbReference>
<name>A0A8J2P0C2_9HEXA</name>
<dbReference type="AlphaFoldDB" id="A0A8J2P0C2"/>
<keyword evidence="2" id="KW-1185">Reference proteome</keyword>
<accession>A0A8J2P0C2</accession>
<gene>
    <name evidence="1" type="ORF">AFUS01_LOCUS14994</name>
</gene>